<feature type="binding site" evidence="2">
    <location>
        <position position="167"/>
    </location>
    <ligand>
        <name>substrate</name>
    </ligand>
</feature>
<evidence type="ECO:0000256" key="2">
    <source>
        <dbReference type="PIRSR" id="PIRSR039026-1"/>
    </source>
</evidence>
<dbReference type="GO" id="GO:0031317">
    <property type="term" value="C:tripartite ATP-independent periplasmic transporter complex"/>
    <property type="evidence" value="ECO:0007669"/>
    <property type="project" value="InterPro"/>
</dbReference>
<evidence type="ECO:0000313" key="5">
    <source>
        <dbReference type="Proteomes" id="UP000621799"/>
    </source>
</evidence>
<dbReference type="EMBL" id="JADEXN010000405">
    <property type="protein sequence ID" value="MBE9042659.1"/>
    <property type="molecule type" value="Genomic_DNA"/>
</dbReference>
<dbReference type="PANTHER" id="PTHR33376:SF5">
    <property type="entry name" value="EXTRACYTOPLASMIC SOLUTE RECEPTOR PROTEIN"/>
    <property type="match status" value="1"/>
</dbReference>
<dbReference type="InterPro" id="IPR026289">
    <property type="entry name" value="SBP_TakP-like"/>
</dbReference>
<evidence type="ECO:0000256" key="1">
    <source>
        <dbReference type="ARBA" id="ARBA00022729"/>
    </source>
</evidence>
<feature type="binding site" evidence="3">
    <location>
        <position position="226"/>
    </location>
    <ligand>
        <name>Na(+)</name>
        <dbReference type="ChEBI" id="CHEBI:29101"/>
    </ligand>
</feature>
<dbReference type="Pfam" id="PF03480">
    <property type="entry name" value="DctP"/>
    <property type="match status" value="1"/>
</dbReference>
<dbReference type="PANTHER" id="PTHR33376">
    <property type="match status" value="1"/>
</dbReference>
<dbReference type="GO" id="GO:0046872">
    <property type="term" value="F:metal ion binding"/>
    <property type="evidence" value="ECO:0007669"/>
    <property type="project" value="UniProtKB-KW"/>
</dbReference>
<feature type="binding site" evidence="3">
    <location>
        <position position="251"/>
    </location>
    <ligand>
        <name>substrate</name>
    </ligand>
</feature>
<gene>
    <name evidence="4" type="ORF">IQ235_18010</name>
</gene>
<keyword evidence="5" id="KW-1185">Reference proteome</keyword>
<dbReference type="PIRSF" id="PIRSF039026">
    <property type="entry name" value="SiaP"/>
    <property type="match status" value="1"/>
</dbReference>
<comment type="caution">
    <text evidence="4">The sequence shown here is derived from an EMBL/GenBank/DDBJ whole genome shotgun (WGS) entry which is preliminary data.</text>
</comment>
<dbReference type="PROSITE" id="PS51257">
    <property type="entry name" value="PROKAR_LIPOPROTEIN"/>
    <property type="match status" value="1"/>
</dbReference>
<organism evidence="4 5">
    <name type="scientific">Zarconia navalis LEGE 11467</name>
    <dbReference type="NCBI Taxonomy" id="1828826"/>
    <lineage>
        <taxon>Bacteria</taxon>
        <taxon>Bacillati</taxon>
        <taxon>Cyanobacteriota</taxon>
        <taxon>Cyanophyceae</taxon>
        <taxon>Oscillatoriophycideae</taxon>
        <taxon>Oscillatoriales</taxon>
        <taxon>Oscillatoriales incertae sedis</taxon>
        <taxon>Zarconia</taxon>
        <taxon>Zarconia navalis</taxon>
    </lineage>
</organism>
<feature type="binding site" evidence="3">
    <location>
        <position position="225"/>
    </location>
    <ligand>
        <name>substrate</name>
    </ligand>
</feature>
<dbReference type="Gene3D" id="3.40.190.10">
    <property type="entry name" value="Periplasmic binding protein-like II"/>
    <property type="match status" value="1"/>
</dbReference>
<keyword evidence="1" id="KW-0732">Signal</keyword>
<accession>A0A928VZV0</accession>
<reference evidence="4" key="1">
    <citation type="submission" date="2020-10" db="EMBL/GenBank/DDBJ databases">
        <authorList>
            <person name="Castelo-Branco R."/>
            <person name="Eusebio N."/>
            <person name="Adriana R."/>
            <person name="Vieira A."/>
            <person name="Brugerolle De Fraissinette N."/>
            <person name="Rezende De Castro R."/>
            <person name="Schneider M.P."/>
            <person name="Vasconcelos V."/>
            <person name="Leao P.N."/>
        </authorList>
    </citation>
    <scope>NUCLEOTIDE SEQUENCE</scope>
    <source>
        <strain evidence="4">LEGE 11467</strain>
    </source>
</reference>
<dbReference type="Gene3D" id="3.40.190.170">
    <property type="entry name" value="Bacterial extracellular solute-binding protein, family 7"/>
    <property type="match status" value="1"/>
</dbReference>
<dbReference type="Proteomes" id="UP000621799">
    <property type="component" value="Unassembled WGS sequence"/>
</dbReference>
<protein>
    <submittedName>
        <fullName evidence="4">ABC transporter substrate-binding protein</fullName>
    </submittedName>
</protein>
<evidence type="ECO:0000313" key="4">
    <source>
        <dbReference type="EMBL" id="MBE9042659.1"/>
    </source>
</evidence>
<dbReference type="InterPro" id="IPR018389">
    <property type="entry name" value="DctP_fam"/>
</dbReference>
<dbReference type="RefSeq" id="WP_264322809.1">
    <property type="nucleotide sequence ID" value="NZ_JADEXN010000405.1"/>
</dbReference>
<dbReference type="GO" id="GO:0055085">
    <property type="term" value="P:transmembrane transport"/>
    <property type="evidence" value="ECO:0007669"/>
    <property type="project" value="InterPro"/>
</dbReference>
<dbReference type="AlphaFoldDB" id="A0A928VZV0"/>
<evidence type="ECO:0000256" key="3">
    <source>
        <dbReference type="PIRSR" id="PIRSR039026-2"/>
    </source>
</evidence>
<keyword evidence="3" id="KW-0479">Metal-binding</keyword>
<proteinExistence type="predicted"/>
<sequence length="373" mass="41372">MKRRNFINYATTGAIGATALGACQQQTAISTTAASLDLPVIRWRMATSWPKSLQILYESADLLCRTVSKMTDGRFAITPYPAGELADGLKVLDAVADGTAECGHSASYYYLDRGPAMAFGTTIPFGLTAIQQNAWLYYGGGLEMMRKLYADLDLGVINFPGGNTGAQMGGWFKREVNAIEDFQGLKMRVPGLGGQILERLGAEIQVLPGDKIFEALEKGLIDAAEWKNPHADEMLGLNRVAPLYYYPGWWEPGTSYEFQVNLSQWQTLPKEYQEIFQATATNVNAKMLAKFNAVNGKELEHMVLGGTQLLPFSREILTATYKTAFELYEEIASGDATFKKIYDSWKVFRDRIYGWNQLNELSFANFAIDLSGS</sequence>
<dbReference type="InterPro" id="IPR038404">
    <property type="entry name" value="TRAP_DctP_sf"/>
</dbReference>
<feature type="binding site" evidence="2">
    <location>
        <position position="188"/>
    </location>
    <ligand>
        <name>substrate</name>
    </ligand>
</feature>
<name>A0A928VZV0_9CYAN</name>